<proteinExistence type="predicted"/>
<organism evidence="1 2">
    <name type="scientific">Ixodes persulcatus</name>
    <name type="common">Taiga tick</name>
    <dbReference type="NCBI Taxonomy" id="34615"/>
    <lineage>
        <taxon>Eukaryota</taxon>
        <taxon>Metazoa</taxon>
        <taxon>Ecdysozoa</taxon>
        <taxon>Arthropoda</taxon>
        <taxon>Chelicerata</taxon>
        <taxon>Arachnida</taxon>
        <taxon>Acari</taxon>
        <taxon>Parasitiformes</taxon>
        <taxon>Ixodida</taxon>
        <taxon>Ixodoidea</taxon>
        <taxon>Ixodidae</taxon>
        <taxon>Ixodinae</taxon>
        <taxon>Ixodes</taxon>
    </lineage>
</organism>
<evidence type="ECO:0000313" key="1">
    <source>
        <dbReference type="EMBL" id="KAG0436506.1"/>
    </source>
</evidence>
<dbReference type="EMBL" id="JABSTQ010006905">
    <property type="protein sequence ID" value="KAG0436506.1"/>
    <property type="molecule type" value="Genomic_DNA"/>
</dbReference>
<sequence length="260" mass="29139">MEIHPGRVRLLPLELAFVTLRAPRPAFEPATWGSRPPSSRVSPGPLHPPSIKMVPYSHTIEVEQINSAIYALVGEGVLKHLQHPGANEFLGAVRSTERAEKLVAQSSLMLGNLVVPLEQVGPRIVYVSVFRLPPYVPDDSFQVVLRAFGKILSVSHLTYKNLVRVEMPKAMNKFTNVAGHRAMCEYRDMRRDCDRCGRDGHFRATCNTWRRNRCGIFALTTADTTTPRRTARKAEVTQRCLESNRDPCNIGGRTCPPTEQ</sequence>
<keyword evidence="2" id="KW-1185">Reference proteome</keyword>
<name>A0AC60QMA2_IXOPE</name>
<reference evidence="1 2" key="1">
    <citation type="journal article" date="2020" name="Cell">
        <title>Large-Scale Comparative Analyses of Tick Genomes Elucidate Their Genetic Diversity and Vector Capacities.</title>
        <authorList>
            <consortium name="Tick Genome and Microbiome Consortium (TIGMIC)"/>
            <person name="Jia N."/>
            <person name="Wang J."/>
            <person name="Shi W."/>
            <person name="Du L."/>
            <person name="Sun Y."/>
            <person name="Zhan W."/>
            <person name="Jiang J.F."/>
            <person name="Wang Q."/>
            <person name="Zhang B."/>
            <person name="Ji P."/>
            <person name="Bell-Sakyi L."/>
            <person name="Cui X.M."/>
            <person name="Yuan T.T."/>
            <person name="Jiang B.G."/>
            <person name="Yang W.F."/>
            <person name="Lam T.T."/>
            <person name="Chang Q.C."/>
            <person name="Ding S.J."/>
            <person name="Wang X.J."/>
            <person name="Zhu J.G."/>
            <person name="Ruan X.D."/>
            <person name="Zhao L."/>
            <person name="Wei J.T."/>
            <person name="Ye R.Z."/>
            <person name="Que T.C."/>
            <person name="Du C.H."/>
            <person name="Zhou Y.H."/>
            <person name="Cheng J.X."/>
            <person name="Dai P.F."/>
            <person name="Guo W.B."/>
            <person name="Han X.H."/>
            <person name="Huang E.J."/>
            <person name="Li L.F."/>
            <person name="Wei W."/>
            <person name="Gao Y.C."/>
            <person name="Liu J.Z."/>
            <person name="Shao H.Z."/>
            <person name="Wang X."/>
            <person name="Wang C.C."/>
            <person name="Yang T.C."/>
            <person name="Huo Q.B."/>
            <person name="Li W."/>
            <person name="Chen H.Y."/>
            <person name="Chen S.E."/>
            <person name="Zhou L.G."/>
            <person name="Ni X.B."/>
            <person name="Tian J.H."/>
            <person name="Sheng Y."/>
            <person name="Liu T."/>
            <person name="Pan Y.S."/>
            <person name="Xia L.Y."/>
            <person name="Li J."/>
            <person name="Zhao F."/>
            <person name="Cao W.C."/>
        </authorList>
    </citation>
    <scope>NUCLEOTIDE SEQUENCE [LARGE SCALE GENOMIC DNA]</scope>
    <source>
        <strain evidence="1">Iper-2018</strain>
    </source>
</reference>
<comment type="caution">
    <text evidence="1">The sequence shown here is derived from an EMBL/GenBank/DDBJ whole genome shotgun (WGS) entry which is preliminary data.</text>
</comment>
<gene>
    <name evidence="1" type="ORF">HPB47_017909</name>
</gene>
<evidence type="ECO:0000313" key="2">
    <source>
        <dbReference type="Proteomes" id="UP000805193"/>
    </source>
</evidence>
<dbReference type="Proteomes" id="UP000805193">
    <property type="component" value="Unassembled WGS sequence"/>
</dbReference>
<protein>
    <submittedName>
        <fullName evidence="1">Uncharacterized protein</fullName>
    </submittedName>
</protein>
<accession>A0AC60QMA2</accession>